<feature type="chain" id="PRO_5044248339" description="laccase" evidence="13">
    <location>
        <begin position="21"/>
        <end position="573"/>
    </location>
</feature>
<evidence type="ECO:0000256" key="7">
    <source>
        <dbReference type="ARBA" id="ARBA00022737"/>
    </source>
</evidence>
<keyword evidence="9" id="KW-0186">Copper</keyword>
<evidence type="ECO:0000256" key="5">
    <source>
        <dbReference type="ARBA" id="ARBA00022723"/>
    </source>
</evidence>
<dbReference type="FunFam" id="2.60.40.420:FF:000021">
    <property type="entry name" value="Extracellular dihydrogeodin oxidase/laccase"/>
    <property type="match status" value="1"/>
</dbReference>
<comment type="similarity">
    <text evidence="3">Belongs to the multicopper oxidase family.</text>
</comment>
<dbReference type="GeneID" id="96002972"/>
<dbReference type="CDD" id="cd13901">
    <property type="entry name" value="CuRO_3_MaLCC_like"/>
    <property type="match status" value="1"/>
</dbReference>
<dbReference type="SUPFAM" id="SSF49503">
    <property type="entry name" value="Cupredoxins"/>
    <property type="match status" value="3"/>
</dbReference>
<evidence type="ECO:0000259" key="16">
    <source>
        <dbReference type="Pfam" id="PF07732"/>
    </source>
</evidence>
<evidence type="ECO:0000256" key="10">
    <source>
        <dbReference type="ARBA" id="ARBA00023157"/>
    </source>
</evidence>
<reference evidence="17 18" key="1">
    <citation type="journal article" date="2020" name="Microbiol. Resour. Announc.">
        <title>Draft Genome Sequence of a Cladosporium Species Isolated from the Mesophotic Ascidian Didemnum maculosum.</title>
        <authorList>
            <person name="Gioti A."/>
            <person name="Siaperas R."/>
            <person name="Nikolaivits E."/>
            <person name="Le Goff G."/>
            <person name="Ouazzani J."/>
            <person name="Kotoulas G."/>
            <person name="Topakas E."/>
        </authorList>
    </citation>
    <scope>NUCLEOTIDE SEQUENCE [LARGE SCALE GENOMIC DNA]</scope>
    <source>
        <strain evidence="17 18">TM138-S3</strain>
    </source>
</reference>
<name>A0AB34L0D9_9PEZI</name>
<comment type="catalytic activity">
    <reaction evidence="1">
        <text>4 hydroquinone + O2 = 4 benzosemiquinone + 2 H2O</text>
        <dbReference type="Rhea" id="RHEA:11276"/>
        <dbReference type="ChEBI" id="CHEBI:15377"/>
        <dbReference type="ChEBI" id="CHEBI:15379"/>
        <dbReference type="ChEBI" id="CHEBI:17594"/>
        <dbReference type="ChEBI" id="CHEBI:17977"/>
        <dbReference type="EC" id="1.10.3.2"/>
    </reaction>
</comment>
<keyword evidence="12" id="KW-0439">Lignin degradation</keyword>
<dbReference type="PANTHER" id="PTHR11709">
    <property type="entry name" value="MULTI-COPPER OXIDASE"/>
    <property type="match status" value="1"/>
</dbReference>
<dbReference type="GO" id="GO:0046274">
    <property type="term" value="P:lignin catabolic process"/>
    <property type="evidence" value="ECO:0007669"/>
    <property type="project" value="UniProtKB-KW"/>
</dbReference>
<dbReference type="CDD" id="cd13880">
    <property type="entry name" value="CuRO_2_MaLCC_like"/>
    <property type="match status" value="1"/>
</dbReference>
<keyword evidence="11" id="KW-0325">Glycoprotein</keyword>
<dbReference type="Gene3D" id="2.60.40.420">
    <property type="entry name" value="Cupredoxins - blue copper proteins"/>
    <property type="match status" value="3"/>
</dbReference>
<evidence type="ECO:0000256" key="1">
    <source>
        <dbReference type="ARBA" id="ARBA00000349"/>
    </source>
</evidence>
<dbReference type="PANTHER" id="PTHR11709:SF502">
    <property type="entry name" value="MULTICOPPER OXIDASE"/>
    <property type="match status" value="1"/>
</dbReference>
<dbReference type="FunFam" id="2.60.40.420:FF:000046">
    <property type="entry name" value="Multicopper oxidase"/>
    <property type="match status" value="1"/>
</dbReference>
<feature type="signal peptide" evidence="13">
    <location>
        <begin position="1"/>
        <end position="20"/>
    </location>
</feature>
<dbReference type="CDD" id="cd13854">
    <property type="entry name" value="CuRO_1_MaLCC_like"/>
    <property type="match status" value="1"/>
</dbReference>
<feature type="domain" description="Plastocyanin-like" evidence="15">
    <location>
        <begin position="418"/>
        <end position="539"/>
    </location>
</feature>
<evidence type="ECO:0000256" key="4">
    <source>
        <dbReference type="ARBA" id="ARBA00012297"/>
    </source>
</evidence>
<comment type="caution">
    <text evidence="17">The sequence shown here is derived from an EMBL/GenBank/DDBJ whole genome shotgun (WGS) entry which is preliminary data.</text>
</comment>
<dbReference type="InterPro" id="IPR008972">
    <property type="entry name" value="Cupredoxin"/>
</dbReference>
<dbReference type="Pfam" id="PF00394">
    <property type="entry name" value="Cu-oxidase"/>
    <property type="match status" value="1"/>
</dbReference>
<dbReference type="InterPro" id="IPR001117">
    <property type="entry name" value="Cu-oxidase_2nd"/>
</dbReference>
<evidence type="ECO:0000256" key="12">
    <source>
        <dbReference type="ARBA" id="ARBA00023185"/>
    </source>
</evidence>
<dbReference type="InterPro" id="IPR045087">
    <property type="entry name" value="Cu-oxidase_fam"/>
</dbReference>
<dbReference type="InterPro" id="IPR011707">
    <property type="entry name" value="Cu-oxidase-like_N"/>
</dbReference>
<gene>
    <name evidence="17" type="ORF">WHR41_01528</name>
</gene>
<keyword evidence="8" id="KW-0560">Oxidoreductase</keyword>
<evidence type="ECO:0000259" key="15">
    <source>
        <dbReference type="Pfam" id="PF07731"/>
    </source>
</evidence>
<dbReference type="GO" id="GO:0052716">
    <property type="term" value="F:hydroquinone:oxygen oxidoreductase activity"/>
    <property type="evidence" value="ECO:0007669"/>
    <property type="project" value="UniProtKB-EC"/>
</dbReference>
<accession>A0AB34L0D9</accession>
<comment type="cofactor">
    <cofactor evidence="2">
        <name>Cu cation</name>
        <dbReference type="ChEBI" id="CHEBI:23378"/>
    </cofactor>
</comment>
<feature type="domain" description="Plastocyanin-like" evidence="14">
    <location>
        <begin position="204"/>
        <end position="348"/>
    </location>
</feature>
<evidence type="ECO:0000256" key="6">
    <source>
        <dbReference type="ARBA" id="ARBA00022729"/>
    </source>
</evidence>
<keyword evidence="18" id="KW-1185">Reference proteome</keyword>
<keyword evidence="5" id="KW-0479">Metal-binding</keyword>
<proteinExistence type="inferred from homology"/>
<evidence type="ECO:0000256" key="9">
    <source>
        <dbReference type="ARBA" id="ARBA00023008"/>
    </source>
</evidence>
<organism evidence="17 18">
    <name type="scientific">Cladosporium halotolerans</name>
    <dbReference type="NCBI Taxonomy" id="1052096"/>
    <lineage>
        <taxon>Eukaryota</taxon>
        <taxon>Fungi</taxon>
        <taxon>Dikarya</taxon>
        <taxon>Ascomycota</taxon>
        <taxon>Pezizomycotina</taxon>
        <taxon>Dothideomycetes</taxon>
        <taxon>Dothideomycetidae</taxon>
        <taxon>Cladosporiales</taxon>
        <taxon>Cladosporiaceae</taxon>
        <taxon>Cladosporium</taxon>
    </lineage>
</organism>
<evidence type="ECO:0000256" key="11">
    <source>
        <dbReference type="ARBA" id="ARBA00023180"/>
    </source>
</evidence>
<dbReference type="Pfam" id="PF07732">
    <property type="entry name" value="Cu-oxidase_3"/>
    <property type="match status" value="1"/>
</dbReference>
<evidence type="ECO:0000313" key="18">
    <source>
        <dbReference type="Proteomes" id="UP000803884"/>
    </source>
</evidence>
<dbReference type="EMBL" id="JAAQHG020000004">
    <property type="protein sequence ID" value="KAL1589631.1"/>
    <property type="molecule type" value="Genomic_DNA"/>
</dbReference>
<evidence type="ECO:0000256" key="2">
    <source>
        <dbReference type="ARBA" id="ARBA00001935"/>
    </source>
</evidence>
<sequence>MTNPARLLRFFALYYSLVEAAVLSEARSPGLSPRASSNASACTGNTANDRSVWCDYDISTNYYDEVPDTGVTVEYWFELQNVTVSPDGVSRNALTVNGSFPGPTIEANWGDTVKVHLVNSLTNNGTSLHFHGVRQNWTNSMDGVASITQCPVAPGDSITYTWRATQYGSSWYHSHFSLQAWEGVLGGILIHGPATADYDVDLGIVFLNDWDHQTVDELYSYAETQGPPTLDTGLINGTNVWEDGGSYFETSMESGKSYRMRLVNGAADTHFDFMIDNHTMQVIASDFVPILPYYTDVLSIGMGQRYDIIVNANMSDVAENFWIRAVPDSYCSENDNSNHIRGILHYDSSTGTPTTSYPDYDENNCAGESSHNIVPYLSIDAGSSASSSDDMAVTIEKNSANLFKWYIGGTTFLVDWSDPTAQQVLDNTTNFSDSSAVIELSTADEWYYLIIETTLAVPHPIHIHGHDFWILASGDGTYASAAPALNTSNPPRRDVAMLPGSGYLVIALIADNPGAWLCHCHIAWHTSEGFDLQFVERKEEMLDMYDATRLQETCNGWDEYVEDADVVQEDSGV</sequence>
<keyword evidence="10" id="KW-1015">Disulfide bond</keyword>
<dbReference type="RefSeq" id="XP_069232736.1">
    <property type="nucleotide sequence ID" value="XM_069370134.1"/>
</dbReference>
<evidence type="ECO:0000256" key="13">
    <source>
        <dbReference type="SAM" id="SignalP"/>
    </source>
</evidence>
<keyword evidence="6 13" id="KW-0732">Signal</keyword>
<evidence type="ECO:0000256" key="8">
    <source>
        <dbReference type="ARBA" id="ARBA00023002"/>
    </source>
</evidence>
<dbReference type="AlphaFoldDB" id="A0AB34L0D9"/>
<protein>
    <recommendedName>
        <fullName evidence="4">laccase</fullName>
        <ecNumber evidence="4">1.10.3.2</ecNumber>
    </recommendedName>
</protein>
<evidence type="ECO:0000259" key="14">
    <source>
        <dbReference type="Pfam" id="PF00394"/>
    </source>
</evidence>
<feature type="domain" description="Plastocyanin-like" evidence="16">
    <location>
        <begin position="79"/>
        <end position="193"/>
    </location>
</feature>
<dbReference type="FunFam" id="2.60.40.420:FF:000038">
    <property type="entry name" value="Extracellular dihydrogeodin oxidase/laccase"/>
    <property type="match status" value="1"/>
</dbReference>
<dbReference type="GO" id="GO:0005507">
    <property type="term" value="F:copper ion binding"/>
    <property type="evidence" value="ECO:0007669"/>
    <property type="project" value="InterPro"/>
</dbReference>
<evidence type="ECO:0000313" key="17">
    <source>
        <dbReference type="EMBL" id="KAL1589631.1"/>
    </source>
</evidence>
<evidence type="ECO:0000256" key="3">
    <source>
        <dbReference type="ARBA" id="ARBA00010609"/>
    </source>
</evidence>
<keyword evidence="7" id="KW-0677">Repeat</keyword>
<dbReference type="Proteomes" id="UP000803884">
    <property type="component" value="Unassembled WGS sequence"/>
</dbReference>
<dbReference type="InterPro" id="IPR011706">
    <property type="entry name" value="Cu-oxidase_C"/>
</dbReference>
<dbReference type="Pfam" id="PF07731">
    <property type="entry name" value="Cu-oxidase_2"/>
    <property type="match status" value="1"/>
</dbReference>
<dbReference type="EC" id="1.10.3.2" evidence="4"/>